<dbReference type="Gene3D" id="3.30.70.1290">
    <property type="entry name" value="Transposase IS200-like"/>
    <property type="match status" value="1"/>
</dbReference>
<dbReference type="RefSeq" id="WP_081151889.1">
    <property type="nucleotide sequence ID" value="NZ_CP020465.1"/>
</dbReference>
<dbReference type="GO" id="GO:0003677">
    <property type="term" value="F:DNA binding"/>
    <property type="evidence" value="ECO:0007669"/>
    <property type="project" value="InterPro"/>
</dbReference>
<gene>
    <name evidence="2" type="ORF">B5D82_12265</name>
</gene>
<sequence>MARLPRLFISGCPQHIIQRGNNRQACFFSEQDYTVYLDKLKNSAAKHNVSIHAFVLMTNHVHLLMTAHSIDGISQVMQNLGRYYVRYINHTYQRTGTLWEGRFKSTLVDTQHYLLTLYRYIELNPVRAQMVEHPGAYTWSSYHSNGGDRNISLITPHTLYLALGNTEAERKLAYQNLFTSHLSDNTIQTIRDATNKAWVLGEKSFIEQVANTLSRRAKPLTQGGDRRSEIFKAVKSK</sequence>
<evidence type="ECO:0000259" key="1">
    <source>
        <dbReference type="SMART" id="SM01321"/>
    </source>
</evidence>
<feature type="domain" description="Transposase IS200-like" evidence="1">
    <location>
        <begin position="9"/>
        <end position="124"/>
    </location>
</feature>
<reference evidence="2 3" key="1">
    <citation type="submission" date="2017-08" db="EMBL/GenBank/DDBJ databases">
        <title>Complete genome of Colwellia sp. NB097-1, a psychrophile bacterium ioslated from Bering Sea.</title>
        <authorList>
            <person name="Chen X."/>
        </authorList>
    </citation>
    <scope>NUCLEOTIDE SEQUENCE [LARGE SCALE GENOMIC DNA]</scope>
    <source>
        <strain evidence="2 3">NB097-1</strain>
    </source>
</reference>
<accession>A0A222GA04</accession>
<dbReference type="Proteomes" id="UP000202259">
    <property type="component" value="Chromosome"/>
</dbReference>
<dbReference type="PANTHER" id="PTHR34322">
    <property type="entry name" value="TRANSPOSASE, Y1_TNP DOMAIN-CONTAINING"/>
    <property type="match status" value="1"/>
</dbReference>
<dbReference type="SUPFAM" id="SSF143422">
    <property type="entry name" value="Transposase IS200-like"/>
    <property type="match status" value="1"/>
</dbReference>
<dbReference type="AlphaFoldDB" id="A0A222GA04"/>
<organism evidence="2 3">
    <name type="scientific">Cognaticolwellia beringensis</name>
    <dbReference type="NCBI Taxonomy" id="1967665"/>
    <lineage>
        <taxon>Bacteria</taxon>
        <taxon>Pseudomonadati</taxon>
        <taxon>Pseudomonadota</taxon>
        <taxon>Gammaproteobacteria</taxon>
        <taxon>Alteromonadales</taxon>
        <taxon>Colwelliaceae</taxon>
        <taxon>Cognaticolwellia</taxon>
    </lineage>
</organism>
<dbReference type="InterPro" id="IPR036515">
    <property type="entry name" value="Transposase_17_sf"/>
</dbReference>
<keyword evidence="3" id="KW-1185">Reference proteome</keyword>
<dbReference type="PANTHER" id="PTHR34322:SF2">
    <property type="entry name" value="TRANSPOSASE IS200-LIKE DOMAIN-CONTAINING PROTEIN"/>
    <property type="match status" value="1"/>
</dbReference>
<protein>
    <submittedName>
        <fullName evidence="2">Transposase</fullName>
    </submittedName>
</protein>
<dbReference type="EMBL" id="CP020465">
    <property type="protein sequence ID" value="ASP48473.1"/>
    <property type="molecule type" value="Genomic_DNA"/>
</dbReference>
<evidence type="ECO:0000313" key="2">
    <source>
        <dbReference type="EMBL" id="ASP48473.1"/>
    </source>
</evidence>
<proteinExistence type="predicted"/>
<dbReference type="InterPro" id="IPR002686">
    <property type="entry name" value="Transposase_17"/>
</dbReference>
<name>A0A222GA04_9GAMM</name>
<dbReference type="SMART" id="SM01321">
    <property type="entry name" value="Y1_Tnp"/>
    <property type="match status" value="1"/>
</dbReference>
<dbReference type="GO" id="GO:0004803">
    <property type="term" value="F:transposase activity"/>
    <property type="evidence" value="ECO:0007669"/>
    <property type="project" value="InterPro"/>
</dbReference>
<dbReference type="KEGG" id="cber:B5D82_12265"/>
<dbReference type="Pfam" id="PF01797">
    <property type="entry name" value="Y1_Tnp"/>
    <property type="match status" value="1"/>
</dbReference>
<evidence type="ECO:0000313" key="3">
    <source>
        <dbReference type="Proteomes" id="UP000202259"/>
    </source>
</evidence>
<dbReference type="OrthoDB" id="9814067at2"/>
<dbReference type="GO" id="GO:0006313">
    <property type="term" value="P:DNA transposition"/>
    <property type="evidence" value="ECO:0007669"/>
    <property type="project" value="InterPro"/>
</dbReference>